<sequence length="110" mass="11826">MKIAITSDGKTLSSKVDDRFGRAPYFIIVDTDTLGYKVIDNIAASQTSGAGTKAAEILINEGVKALISSNLGSNAREVLKAANIPVYKAVAGDVRNNVEIFLKNRLEREI</sequence>
<dbReference type="Proteomes" id="UP000529861">
    <property type="component" value="Unassembled WGS sequence"/>
</dbReference>
<accession>A0A7Y2PLT2</accession>
<reference evidence="2 3" key="1">
    <citation type="submission" date="2020-04" db="EMBL/GenBank/DDBJ databases">
        <title>Draft genome sequence of Caldanaerobacter sunterraneus. strain 1523vc isolated from Griffin hot spring, Kamchatka, Russia.</title>
        <authorList>
            <person name="Toshchakov S.V."/>
            <person name="Podosokorskaya O.A."/>
            <person name="Kublanov I.V."/>
            <person name="Korzhenkov A."/>
            <person name="Patrushev M.V."/>
        </authorList>
    </citation>
    <scope>NUCLEOTIDE SEQUENCE [LARGE SCALE GENOMIC DNA]</scope>
    <source>
        <strain evidence="2 3">1523vc</strain>
    </source>
</reference>
<evidence type="ECO:0000313" key="3">
    <source>
        <dbReference type="Proteomes" id="UP000529861"/>
    </source>
</evidence>
<dbReference type="InterPro" id="IPR036105">
    <property type="entry name" value="DiNase_FeMo-co_biosyn_sf"/>
</dbReference>
<dbReference type="SUPFAM" id="SSF53146">
    <property type="entry name" value="Nitrogenase accessory factor-like"/>
    <property type="match status" value="1"/>
</dbReference>
<dbReference type="Gene3D" id="3.30.420.130">
    <property type="entry name" value="Dinitrogenase iron-molybdenum cofactor biosynthesis domain"/>
    <property type="match status" value="1"/>
</dbReference>
<organism evidence="2 3">
    <name type="scientific">Caldanaerobacter subterraneus</name>
    <dbReference type="NCBI Taxonomy" id="911092"/>
    <lineage>
        <taxon>Bacteria</taxon>
        <taxon>Bacillati</taxon>
        <taxon>Bacillota</taxon>
        <taxon>Clostridia</taxon>
        <taxon>Thermoanaerobacterales</taxon>
        <taxon>Thermoanaerobacteraceae</taxon>
        <taxon>Caldanaerobacter</taxon>
    </lineage>
</organism>
<feature type="domain" description="Dinitrogenase iron-molybdenum cofactor biosynthesis" evidence="1">
    <location>
        <begin position="13"/>
        <end position="101"/>
    </location>
</feature>
<protein>
    <submittedName>
        <fullName evidence="2">Dinitrogenase iron-molybdenum cofactor biosynthesis protein</fullName>
    </submittedName>
</protein>
<name>A0A7Y2PLT2_9THEO</name>
<evidence type="ECO:0000259" key="1">
    <source>
        <dbReference type="Pfam" id="PF02579"/>
    </source>
</evidence>
<gene>
    <name evidence="2" type="ORF">HKI81_01570</name>
</gene>
<evidence type="ECO:0000313" key="2">
    <source>
        <dbReference type="EMBL" id="NNG65936.1"/>
    </source>
</evidence>
<dbReference type="CDD" id="cd00851">
    <property type="entry name" value="MTH1175"/>
    <property type="match status" value="1"/>
</dbReference>
<dbReference type="AlphaFoldDB" id="A0A7Y2PLT2"/>
<comment type="caution">
    <text evidence="2">The sequence shown here is derived from an EMBL/GenBank/DDBJ whole genome shotgun (WGS) entry which is preliminary data.</text>
</comment>
<dbReference type="Pfam" id="PF02579">
    <property type="entry name" value="Nitro_FeMo-Co"/>
    <property type="match status" value="1"/>
</dbReference>
<dbReference type="EMBL" id="JABEQB010000003">
    <property type="protein sequence ID" value="NNG65936.1"/>
    <property type="molecule type" value="Genomic_DNA"/>
</dbReference>
<dbReference type="RefSeq" id="WP_170270063.1">
    <property type="nucleotide sequence ID" value="NZ_JABEQB010000003.1"/>
</dbReference>
<proteinExistence type="predicted"/>
<dbReference type="PANTHER" id="PTHR42983:SF1">
    <property type="entry name" value="IRON-MOLYBDENUM PROTEIN"/>
    <property type="match status" value="1"/>
</dbReference>
<dbReference type="PANTHER" id="PTHR42983">
    <property type="entry name" value="DINITROGENASE IRON-MOLYBDENUM COFACTOR PROTEIN-RELATED"/>
    <property type="match status" value="1"/>
</dbReference>
<dbReference type="InterPro" id="IPR003731">
    <property type="entry name" value="Di-Nase_FeMo-co_biosynth"/>
</dbReference>
<dbReference type="InterPro" id="IPR033913">
    <property type="entry name" value="MTH1175_dom"/>
</dbReference>